<sequence length="53" mass="6145">MEESLCNVEFLKTDSSFLARVQSQLGGLREYKSGTFEEVLEQVIIDLQEEFEE</sequence>
<dbReference type="Proteomes" id="UP000750197">
    <property type="component" value="Unassembled WGS sequence"/>
</dbReference>
<protein>
    <submittedName>
        <fullName evidence="2">Uncharacterized protein</fullName>
    </submittedName>
</protein>
<dbReference type="AlphaFoldDB" id="A0A8J7YPN2"/>
<name>A0A8J7YPN2_9ARCH</name>
<gene>
    <name evidence="1" type="ORF">J9259_04175</name>
    <name evidence="2" type="ORF">KIY12_07730</name>
</gene>
<proteinExistence type="predicted"/>
<dbReference type="Proteomes" id="UP000716004">
    <property type="component" value="Unassembled WGS sequence"/>
</dbReference>
<dbReference type="EMBL" id="JAGVSJ010000007">
    <property type="protein sequence ID" value="MBX8631702.1"/>
    <property type="molecule type" value="Genomic_DNA"/>
</dbReference>
<reference evidence="2" key="1">
    <citation type="submission" date="2021-05" db="EMBL/GenBank/DDBJ databases">
        <title>Genomic insights into ecological role and evolution of a novel Thermoplasmata order Candidatus Sysuiplasmatales.</title>
        <authorList>
            <person name="Yuan Y."/>
        </authorList>
    </citation>
    <scope>NUCLEOTIDE SEQUENCE</scope>
    <source>
        <strain evidence="2">TUT19-bin139</strain>
        <strain evidence="1">YP2-bin.285</strain>
    </source>
</reference>
<accession>A0A8J7YPN2</accession>
<evidence type="ECO:0000313" key="1">
    <source>
        <dbReference type="EMBL" id="MBX8631702.1"/>
    </source>
</evidence>
<evidence type="ECO:0000313" key="2">
    <source>
        <dbReference type="EMBL" id="MBX8644593.1"/>
    </source>
</evidence>
<dbReference type="EMBL" id="JAHEAC010000077">
    <property type="protein sequence ID" value="MBX8644593.1"/>
    <property type="molecule type" value="Genomic_DNA"/>
</dbReference>
<comment type="caution">
    <text evidence="2">The sequence shown here is derived from an EMBL/GenBank/DDBJ whole genome shotgun (WGS) entry which is preliminary data.</text>
</comment>
<organism evidence="2 3">
    <name type="scientific">Candidatus Sysuiplasma superficiale</name>
    <dbReference type="NCBI Taxonomy" id="2823368"/>
    <lineage>
        <taxon>Archaea</taxon>
        <taxon>Methanobacteriati</taxon>
        <taxon>Thermoplasmatota</taxon>
        <taxon>Thermoplasmata</taxon>
        <taxon>Candidatus Sysuiplasmatales</taxon>
        <taxon>Candidatus Sysuiplasmataceae</taxon>
        <taxon>Candidatus Sysuiplasma</taxon>
    </lineage>
</organism>
<evidence type="ECO:0000313" key="3">
    <source>
        <dbReference type="Proteomes" id="UP000750197"/>
    </source>
</evidence>